<evidence type="ECO:0000256" key="2">
    <source>
        <dbReference type="ARBA" id="ARBA00004726"/>
    </source>
</evidence>
<dbReference type="Gene3D" id="2.40.30.30">
    <property type="entry name" value="Riboflavin kinase-like"/>
    <property type="match status" value="1"/>
</dbReference>
<protein>
    <recommendedName>
        <fullName evidence="15">Riboflavin biosynthesis protein</fullName>
    </recommendedName>
    <domain>
        <recommendedName>
            <fullName evidence="15">Riboflavin kinase</fullName>
            <ecNumber evidence="15">2.7.1.26</ecNumber>
        </recommendedName>
        <alternativeName>
            <fullName evidence="15">Flavokinase</fullName>
        </alternativeName>
    </domain>
    <domain>
        <recommendedName>
            <fullName evidence="15">FMN adenylyltransferase</fullName>
            <ecNumber evidence="15">2.7.7.2</ecNumber>
        </recommendedName>
        <alternativeName>
            <fullName evidence="15">FAD pyrophosphorylase</fullName>
        </alternativeName>
        <alternativeName>
            <fullName evidence="15">FAD synthase</fullName>
        </alternativeName>
    </domain>
</protein>
<evidence type="ECO:0000256" key="8">
    <source>
        <dbReference type="ARBA" id="ARBA00022741"/>
    </source>
</evidence>
<comment type="function">
    <text evidence="1">Catalyzes the phosphorylation of riboflavin to FMN followed by the adenylation of FMN to FAD.</text>
</comment>
<dbReference type="InterPro" id="IPR015864">
    <property type="entry name" value="FAD_synthase"/>
</dbReference>
<evidence type="ECO:0000256" key="4">
    <source>
        <dbReference type="ARBA" id="ARBA00022630"/>
    </source>
</evidence>
<evidence type="ECO:0000256" key="9">
    <source>
        <dbReference type="ARBA" id="ARBA00022777"/>
    </source>
</evidence>
<evidence type="ECO:0000256" key="1">
    <source>
        <dbReference type="ARBA" id="ARBA00002121"/>
    </source>
</evidence>
<keyword evidence="5 15" id="KW-0288">FMN</keyword>
<evidence type="ECO:0000256" key="13">
    <source>
        <dbReference type="ARBA" id="ARBA00047880"/>
    </source>
</evidence>
<dbReference type="InterPro" id="IPR014729">
    <property type="entry name" value="Rossmann-like_a/b/a_fold"/>
</dbReference>
<dbReference type="KEGG" id="elut:CKA38_08700"/>
<evidence type="ECO:0000256" key="12">
    <source>
        <dbReference type="ARBA" id="ARBA00023268"/>
    </source>
</evidence>
<keyword evidence="7 15" id="KW-0548">Nucleotidyltransferase</keyword>
<dbReference type="Pfam" id="PF06574">
    <property type="entry name" value="FAD_syn"/>
    <property type="match status" value="1"/>
</dbReference>
<dbReference type="UniPathway" id="UPA00276">
    <property type="reaction ID" value="UER00406"/>
</dbReference>
<evidence type="ECO:0000256" key="5">
    <source>
        <dbReference type="ARBA" id="ARBA00022643"/>
    </source>
</evidence>
<dbReference type="EC" id="2.7.1.26" evidence="15"/>
<evidence type="ECO:0000256" key="3">
    <source>
        <dbReference type="ARBA" id="ARBA00005201"/>
    </source>
</evidence>
<keyword evidence="18" id="KW-1185">Reference proteome</keyword>
<accession>A0A2U8E3C4</accession>
<name>A0A2U8E3C4_9BACT</name>
<comment type="pathway">
    <text evidence="3 15">Cofactor biosynthesis; FMN biosynthesis; FMN from riboflavin (ATP route): step 1/1.</text>
</comment>
<keyword evidence="6 15" id="KW-0808">Transferase</keyword>
<feature type="domain" description="Riboflavin kinase" evidence="16">
    <location>
        <begin position="185"/>
        <end position="311"/>
    </location>
</feature>
<dbReference type="GO" id="GO:0006747">
    <property type="term" value="P:FAD biosynthetic process"/>
    <property type="evidence" value="ECO:0007669"/>
    <property type="project" value="UniProtKB-UniRule"/>
</dbReference>
<comment type="pathway">
    <text evidence="2 15">Cofactor biosynthesis; FAD biosynthesis; FAD from FMN: step 1/1.</text>
</comment>
<dbReference type="PANTHER" id="PTHR22749:SF6">
    <property type="entry name" value="RIBOFLAVIN KINASE"/>
    <property type="match status" value="1"/>
</dbReference>
<dbReference type="GO" id="GO:0003919">
    <property type="term" value="F:FMN adenylyltransferase activity"/>
    <property type="evidence" value="ECO:0007669"/>
    <property type="project" value="UniProtKB-UniRule"/>
</dbReference>
<evidence type="ECO:0000313" key="18">
    <source>
        <dbReference type="Proteomes" id="UP000244896"/>
    </source>
</evidence>
<keyword evidence="10 15" id="KW-0274">FAD</keyword>
<gene>
    <name evidence="17" type="primary">ribF</name>
    <name evidence="17" type="ORF">CKA38_08700</name>
</gene>
<evidence type="ECO:0000256" key="14">
    <source>
        <dbReference type="ARBA" id="ARBA00049494"/>
    </source>
</evidence>
<dbReference type="OrthoDB" id="9803667at2"/>
<dbReference type="UniPathway" id="UPA00277">
    <property type="reaction ID" value="UER00407"/>
</dbReference>
<dbReference type="InterPro" id="IPR023465">
    <property type="entry name" value="Riboflavin_kinase_dom_sf"/>
</dbReference>
<dbReference type="SUPFAM" id="SSF52374">
    <property type="entry name" value="Nucleotidylyl transferase"/>
    <property type="match status" value="1"/>
</dbReference>
<dbReference type="FunFam" id="3.40.50.620:FF:000021">
    <property type="entry name" value="Riboflavin biosynthesis protein"/>
    <property type="match status" value="1"/>
</dbReference>
<comment type="catalytic activity">
    <reaction evidence="14 15">
        <text>FMN + ATP + H(+) = FAD + diphosphate</text>
        <dbReference type="Rhea" id="RHEA:17237"/>
        <dbReference type="ChEBI" id="CHEBI:15378"/>
        <dbReference type="ChEBI" id="CHEBI:30616"/>
        <dbReference type="ChEBI" id="CHEBI:33019"/>
        <dbReference type="ChEBI" id="CHEBI:57692"/>
        <dbReference type="ChEBI" id="CHEBI:58210"/>
        <dbReference type="EC" id="2.7.7.2"/>
    </reaction>
</comment>
<dbReference type="AlphaFoldDB" id="A0A2U8E3C4"/>
<dbReference type="GO" id="GO:0009398">
    <property type="term" value="P:FMN biosynthetic process"/>
    <property type="evidence" value="ECO:0007669"/>
    <property type="project" value="UniProtKB-UniRule"/>
</dbReference>
<dbReference type="InterPro" id="IPR002606">
    <property type="entry name" value="Riboflavin_kinase_bac"/>
</dbReference>
<dbReference type="RefSeq" id="WP_108825121.1">
    <property type="nucleotide sequence ID" value="NZ_CP023004.1"/>
</dbReference>
<dbReference type="EC" id="2.7.7.2" evidence="15"/>
<keyword evidence="12" id="KW-0511">Multifunctional enzyme</keyword>
<dbReference type="NCBIfam" id="TIGR00083">
    <property type="entry name" value="ribF"/>
    <property type="match status" value="1"/>
</dbReference>
<dbReference type="PIRSF" id="PIRSF004491">
    <property type="entry name" value="FAD_Synth"/>
    <property type="match status" value="1"/>
</dbReference>
<comment type="similarity">
    <text evidence="15">Belongs to the ribF family.</text>
</comment>
<evidence type="ECO:0000256" key="7">
    <source>
        <dbReference type="ARBA" id="ARBA00022695"/>
    </source>
</evidence>
<keyword evidence="4 15" id="KW-0285">Flavoprotein</keyword>
<dbReference type="GO" id="GO:0008531">
    <property type="term" value="F:riboflavin kinase activity"/>
    <property type="evidence" value="ECO:0007669"/>
    <property type="project" value="UniProtKB-UniRule"/>
</dbReference>
<organism evidence="17 18">
    <name type="scientific">Ereboglobus luteus</name>
    <dbReference type="NCBI Taxonomy" id="1796921"/>
    <lineage>
        <taxon>Bacteria</taxon>
        <taxon>Pseudomonadati</taxon>
        <taxon>Verrucomicrobiota</taxon>
        <taxon>Opitutia</taxon>
        <taxon>Opitutales</taxon>
        <taxon>Opitutaceae</taxon>
        <taxon>Ereboglobus</taxon>
    </lineage>
</organism>
<dbReference type="InterPro" id="IPR023468">
    <property type="entry name" value="Riboflavin_kinase"/>
</dbReference>
<keyword evidence="8 15" id="KW-0547">Nucleotide-binding</keyword>
<dbReference type="GO" id="GO:0009231">
    <property type="term" value="P:riboflavin biosynthetic process"/>
    <property type="evidence" value="ECO:0007669"/>
    <property type="project" value="InterPro"/>
</dbReference>
<comment type="catalytic activity">
    <reaction evidence="13 15">
        <text>riboflavin + ATP = FMN + ADP + H(+)</text>
        <dbReference type="Rhea" id="RHEA:14357"/>
        <dbReference type="ChEBI" id="CHEBI:15378"/>
        <dbReference type="ChEBI" id="CHEBI:30616"/>
        <dbReference type="ChEBI" id="CHEBI:57986"/>
        <dbReference type="ChEBI" id="CHEBI:58210"/>
        <dbReference type="ChEBI" id="CHEBI:456216"/>
        <dbReference type="EC" id="2.7.1.26"/>
    </reaction>
</comment>
<evidence type="ECO:0000259" key="16">
    <source>
        <dbReference type="SMART" id="SM00904"/>
    </source>
</evidence>
<keyword evidence="11 15" id="KW-0067">ATP-binding</keyword>
<dbReference type="InterPro" id="IPR015865">
    <property type="entry name" value="Riboflavin_kinase_bac/euk"/>
</dbReference>
<evidence type="ECO:0000313" key="17">
    <source>
        <dbReference type="EMBL" id="AWI09310.1"/>
    </source>
</evidence>
<proteinExistence type="inferred from homology"/>
<sequence>MPAVQFQNIENTRLPAKPLHLAIGMFDGMHLGHRAVIDMAIQSARRSGGLAGVLTFAPHPTVLLRPDNPTRLICNPGTKARLLVETGVDFVITQQFTPELAQVEAEDFIPLLLKHLPRLNTIYVGENWRFGRGRRGDMAMLVAGAKKHRLTVVGVSHVSENGKPISSTRIRACLEDGEIEEANIMLGYSYFAEGTVMPGKALGRDLGYPTLNIPWEPGLRPRLGVYAVEVSGEKAPGKYRAVANYGLRPTVENSTQPRIEAHLLGPCPFTGGDQIRVDWLRFIRPEMKFASVDELTAQIAKDRAKAEAFFDLA</sequence>
<dbReference type="CDD" id="cd02064">
    <property type="entry name" value="FAD_synthetase_N"/>
    <property type="match status" value="1"/>
</dbReference>
<dbReference type="Proteomes" id="UP000244896">
    <property type="component" value="Chromosome"/>
</dbReference>
<dbReference type="EMBL" id="CP023004">
    <property type="protein sequence ID" value="AWI09310.1"/>
    <property type="molecule type" value="Genomic_DNA"/>
</dbReference>
<reference evidence="17 18" key="1">
    <citation type="journal article" date="2018" name="Syst. Appl. Microbiol.">
        <title>Ereboglobus luteus gen. nov. sp. nov. from cockroach guts, and new insights into the oxygen relationship of the genera Opitutus and Didymococcus (Verrucomicrobia: Opitutaceae).</title>
        <authorList>
            <person name="Tegtmeier D."/>
            <person name="Belitz A."/>
            <person name="Radek R."/>
            <person name="Heimerl T."/>
            <person name="Brune A."/>
        </authorList>
    </citation>
    <scope>NUCLEOTIDE SEQUENCE [LARGE SCALE GENOMIC DNA]</scope>
    <source>
        <strain evidence="17 18">Ho45</strain>
    </source>
</reference>
<dbReference type="GO" id="GO:0005524">
    <property type="term" value="F:ATP binding"/>
    <property type="evidence" value="ECO:0007669"/>
    <property type="project" value="UniProtKB-UniRule"/>
</dbReference>
<dbReference type="SUPFAM" id="SSF82114">
    <property type="entry name" value="Riboflavin kinase-like"/>
    <property type="match status" value="1"/>
</dbReference>
<evidence type="ECO:0000256" key="6">
    <source>
        <dbReference type="ARBA" id="ARBA00022679"/>
    </source>
</evidence>
<keyword evidence="9 15" id="KW-0418">Kinase</keyword>
<evidence type="ECO:0000256" key="15">
    <source>
        <dbReference type="PIRNR" id="PIRNR004491"/>
    </source>
</evidence>
<dbReference type="PANTHER" id="PTHR22749">
    <property type="entry name" value="RIBOFLAVIN KINASE/FMN ADENYLYLTRANSFERASE"/>
    <property type="match status" value="1"/>
</dbReference>
<evidence type="ECO:0000256" key="10">
    <source>
        <dbReference type="ARBA" id="ARBA00022827"/>
    </source>
</evidence>
<evidence type="ECO:0000256" key="11">
    <source>
        <dbReference type="ARBA" id="ARBA00022840"/>
    </source>
</evidence>
<dbReference type="Pfam" id="PF01687">
    <property type="entry name" value="Flavokinase"/>
    <property type="match status" value="1"/>
</dbReference>
<dbReference type="SMART" id="SM00904">
    <property type="entry name" value="Flavokinase"/>
    <property type="match status" value="1"/>
</dbReference>
<dbReference type="Gene3D" id="3.40.50.620">
    <property type="entry name" value="HUPs"/>
    <property type="match status" value="1"/>
</dbReference>